<dbReference type="Proteomes" id="UP000192257">
    <property type="component" value="Unassembled WGS sequence"/>
</dbReference>
<keyword evidence="12" id="KW-0865">Zymogen</keyword>
<evidence type="ECO:0000256" key="2">
    <source>
        <dbReference type="ARBA" id="ARBA00004370"/>
    </source>
</evidence>
<keyword evidence="11" id="KW-0472">Membrane</keyword>
<dbReference type="SUPFAM" id="SSF55486">
    <property type="entry name" value="Metalloproteases ('zincins'), catalytic domain"/>
    <property type="match status" value="1"/>
</dbReference>
<dbReference type="Gene3D" id="3.10.170.20">
    <property type="match status" value="1"/>
</dbReference>
<dbReference type="GO" id="GO:0006508">
    <property type="term" value="P:proteolysis"/>
    <property type="evidence" value="ECO:0007669"/>
    <property type="project" value="UniProtKB-KW"/>
</dbReference>
<dbReference type="PRINTS" id="PR00782">
    <property type="entry name" value="LSHMANOLYSIN"/>
</dbReference>
<evidence type="ECO:0000256" key="9">
    <source>
        <dbReference type="ARBA" id="ARBA00022889"/>
    </source>
</evidence>
<name>A0A1X0NXM9_9TRYP</name>
<feature type="binding site" evidence="16">
    <location>
        <position position="211"/>
    </location>
    <ligand>
        <name>Zn(2+)</name>
        <dbReference type="ChEBI" id="CHEBI:29105"/>
        <note>catalytic</note>
    </ligand>
</feature>
<evidence type="ECO:0000256" key="15">
    <source>
        <dbReference type="PIRSR" id="PIRSR601577-1"/>
    </source>
</evidence>
<dbReference type="GO" id="GO:0005737">
    <property type="term" value="C:cytoplasm"/>
    <property type="evidence" value="ECO:0007669"/>
    <property type="project" value="TreeGrafter"/>
</dbReference>
<keyword evidence="9" id="KW-0130">Cell adhesion</keyword>
<keyword evidence="5 16" id="KW-0479">Metal-binding</keyword>
<dbReference type="RefSeq" id="XP_028883309.1">
    <property type="nucleotide sequence ID" value="XM_029025463.1"/>
</dbReference>
<accession>A0A1X0NXM9</accession>
<keyword evidence="14" id="KW-0325">Glycoprotein</keyword>
<dbReference type="PANTHER" id="PTHR10942">
    <property type="entry name" value="LEISHMANOLYSIN-LIKE PEPTIDASE"/>
    <property type="match status" value="1"/>
</dbReference>
<evidence type="ECO:0000313" key="19">
    <source>
        <dbReference type="Proteomes" id="UP000192257"/>
    </source>
</evidence>
<feature type="active site" evidence="15">
    <location>
        <position position="212"/>
    </location>
</feature>
<reference evidence="18 19" key="1">
    <citation type="submission" date="2017-03" db="EMBL/GenBank/DDBJ databases">
        <title>An alternative strategy for trypanosome survival in the mammalian bloodstream revealed through genome and transcriptome analysis of the ubiquitous bovine parasite Trypanosoma (Megatrypanum) theileri.</title>
        <authorList>
            <person name="Kelly S."/>
            <person name="Ivens A."/>
            <person name="Mott A."/>
            <person name="O'Neill E."/>
            <person name="Emms D."/>
            <person name="Macleod O."/>
            <person name="Voorheis P."/>
            <person name="Matthews J."/>
            <person name="Matthews K."/>
            <person name="Carrington M."/>
        </authorList>
    </citation>
    <scope>NUCLEOTIDE SEQUENCE [LARGE SCALE GENOMIC DNA]</scope>
    <source>
        <strain evidence="18">Edinburgh</strain>
    </source>
</reference>
<dbReference type="AlphaFoldDB" id="A0A1X0NXM9"/>
<comment type="caution">
    <text evidence="18">The sequence shown here is derived from an EMBL/GenBank/DDBJ whole genome shotgun (WGS) entry which is preliminary data.</text>
</comment>
<evidence type="ECO:0000256" key="4">
    <source>
        <dbReference type="ARBA" id="ARBA00022670"/>
    </source>
</evidence>
<dbReference type="GeneID" id="39985243"/>
<dbReference type="Pfam" id="PF01457">
    <property type="entry name" value="Peptidase_M8"/>
    <property type="match status" value="1"/>
</dbReference>
<evidence type="ECO:0000256" key="5">
    <source>
        <dbReference type="ARBA" id="ARBA00022723"/>
    </source>
</evidence>
<dbReference type="GO" id="GO:0016020">
    <property type="term" value="C:membrane"/>
    <property type="evidence" value="ECO:0007669"/>
    <property type="project" value="UniProtKB-SubCell"/>
</dbReference>
<dbReference type="InterPro" id="IPR001577">
    <property type="entry name" value="Peptidase_M8"/>
</dbReference>
<evidence type="ECO:0000256" key="8">
    <source>
        <dbReference type="ARBA" id="ARBA00022833"/>
    </source>
</evidence>
<keyword evidence="8 16" id="KW-0862">Zinc</keyword>
<keyword evidence="10 16" id="KW-0482">Metalloprotease</keyword>
<feature type="binding site" evidence="16">
    <location>
        <position position="215"/>
    </location>
    <ligand>
        <name>Zn(2+)</name>
        <dbReference type="ChEBI" id="CHEBI:29105"/>
        <note>catalytic</note>
    </ligand>
</feature>
<gene>
    <name evidence="18" type="ORF">TM35_000132470</name>
</gene>
<dbReference type="EMBL" id="NBCO01000013">
    <property type="protein sequence ID" value="ORC89243.1"/>
    <property type="molecule type" value="Genomic_DNA"/>
</dbReference>
<dbReference type="GO" id="GO:0046872">
    <property type="term" value="F:metal ion binding"/>
    <property type="evidence" value="ECO:0007669"/>
    <property type="project" value="UniProtKB-KW"/>
</dbReference>
<sequence length="266" mass="29826">MSSPPVAVVREVPKRGQGAWQTYTVATEEGVTGEAVAATGEEKWEPLRINVSYENLEDGKYCKDKDDKVMNYWTGNDKVQCREVDLMKTDKKNELIKKILPEAIKLHTDRLLVKRVKTPLNELTFENKEVCSRFAIPKEVDGDKLKVDEVKLSEADFLLYVASGSSGDKDPASFALTCAVDAESKRPIIGAMHVKAEVIKFGRSIVRLLAHELGHALGFDYKRMLDLNMTAVHNIRGENRTVVNSTNVLKKAKEHYNCDTMEGVEL</sequence>
<feature type="non-terminal residue" evidence="18">
    <location>
        <position position="266"/>
    </location>
</feature>
<evidence type="ECO:0000256" key="1">
    <source>
        <dbReference type="ARBA" id="ARBA00001249"/>
    </source>
</evidence>
<dbReference type="Gene3D" id="3.90.132.10">
    <property type="entry name" value="Leishmanolysin , domain 2"/>
    <property type="match status" value="1"/>
</dbReference>
<comment type="subcellular location">
    <subcellularLocation>
        <location evidence="2">Membrane</location>
    </subcellularLocation>
</comment>
<evidence type="ECO:0000256" key="14">
    <source>
        <dbReference type="ARBA" id="ARBA00023180"/>
    </source>
</evidence>
<evidence type="ECO:0000256" key="12">
    <source>
        <dbReference type="ARBA" id="ARBA00023145"/>
    </source>
</evidence>
<evidence type="ECO:0000256" key="13">
    <source>
        <dbReference type="ARBA" id="ARBA00023157"/>
    </source>
</evidence>
<dbReference type="VEuPathDB" id="TriTrypDB:TM35_000132470"/>
<dbReference type="GO" id="GO:0007155">
    <property type="term" value="P:cell adhesion"/>
    <property type="evidence" value="ECO:0007669"/>
    <property type="project" value="UniProtKB-KW"/>
</dbReference>
<keyword evidence="4 17" id="KW-0645">Protease</keyword>
<comment type="catalytic activity">
    <reaction evidence="1">
        <text>Preference for hydrophobic residues at P1 and P1' and basic residues at P2' and P3'. A model nonapeptide is cleaved at -Ala-Tyr-|-Leu-Lys-Lys-.</text>
        <dbReference type="EC" id="3.4.24.36"/>
    </reaction>
</comment>
<evidence type="ECO:0000313" key="18">
    <source>
        <dbReference type="EMBL" id="ORC89243.1"/>
    </source>
</evidence>
<evidence type="ECO:0000256" key="11">
    <source>
        <dbReference type="ARBA" id="ARBA00023136"/>
    </source>
</evidence>
<evidence type="ECO:0000256" key="16">
    <source>
        <dbReference type="PIRSR" id="PIRSR601577-2"/>
    </source>
</evidence>
<protein>
    <recommendedName>
        <fullName evidence="17">Leishmanolysin-like peptidase</fullName>
        <ecNumber evidence="17">3.4.24.-</ecNumber>
    </recommendedName>
</protein>
<organism evidence="18 19">
    <name type="scientific">Trypanosoma theileri</name>
    <dbReference type="NCBI Taxonomy" id="67003"/>
    <lineage>
        <taxon>Eukaryota</taxon>
        <taxon>Discoba</taxon>
        <taxon>Euglenozoa</taxon>
        <taxon>Kinetoplastea</taxon>
        <taxon>Metakinetoplastina</taxon>
        <taxon>Trypanosomatida</taxon>
        <taxon>Trypanosomatidae</taxon>
        <taxon>Trypanosoma</taxon>
    </lineage>
</organism>
<evidence type="ECO:0000256" key="7">
    <source>
        <dbReference type="ARBA" id="ARBA00022801"/>
    </source>
</evidence>
<dbReference type="OrthoDB" id="527990at2759"/>
<evidence type="ECO:0000256" key="17">
    <source>
        <dbReference type="RuleBase" id="RU366077"/>
    </source>
</evidence>
<comment type="similarity">
    <text evidence="3 17">Belongs to the peptidase M8 family.</text>
</comment>
<keyword evidence="7 17" id="KW-0378">Hydrolase</keyword>
<dbReference type="PANTHER" id="PTHR10942:SF0">
    <property type="entry name" value="LEISHMANOLYSIN-LIKE PEPTIDASE"/>
    <property type="match status" value="1"/>
</dbReference>
<keyword evidence="19" id="KW-1185">Reference proteome</keyword>
<comment type="cofactor">
    <cofactor evidence="16 17">
        <name>Zn(2+)</name>
        <dbReference type="ChEBI" id="CHEBI:29105"/>
    </cofactor>
    <text evidence="16 17">Binds 1 zinc ion per subunit.</text>
</comment>
<evidence type="ECO:0000256" key="6">
    <source>
        <dbReference type="ARBA" id="ARBA00022729"/>
    </source>
</evidence>
<evidence type="ECO:0000256" key="3">
    <source>
        <dbReference type="ARBA" id="ARBA00005860"/>
    </source>
</evidence>
<keyword evidence="13" id="KW-1015">Disulfide bond</keyword>
<keyword evidence="6" id="KW-0732">Signal</keyword>
<dbReference type="EC" id="3.4.24.-" evidence="17"/>
<dbReference type="GO" id="GO:0004222">
    <property type="term" value="F:metalloendopeptidase activity"/>
    <property type="evidence" value="ECO:0007669"/>
    <property type="project" value="UniProtKB-UniRule"/>
</dbReference>
<proteinExistence type="inferred from homology"/>
<evidence type="ECO:0000256" key="10">
    <source>
        <dbReference type="ARBA" id="ARBA00023049"/>
    </source>
</evidence>